<evidence type="ECO:0000313" key="6">
    <source>
        <dbReference type="EMBL" id="PHM65749.1"/>
    </source>
</evidence>
<dbReference type="RefSeq" id="WP_099124750.1">
    <property type="nucleotide sequence ID" value="NZ_CAWNRH010000035.1"/>
</dbReference>
<gene>
    <name evidence="6" type="ORF">Xsto_01694</name>
</gene>
<dbReference type="InterPro" id="IPR050884">
    <property type="entry name" value="CNP_phosphodiesterase-III"/>
</dbReference>
<dbReference type="GO" id="GO:0046872">
    <property type="term" value="F:metal ion binding"/>
    <property type="evidence" value="ECO:0007669"/>
    <property type="project" value="UniProtKB-KW"/>
</dbReference>
<evidence type="ECO:0000256" key="3">
    <source>
        <dbReference type="ARBA" id="ARBA00023004"/>
    </source>
</evidence>
<reference evidence="6 7" key="1">
    <citation type="journal article" date="2017" name="Nat. Microbiol.">
        <title>Natural product diversity associated with the nematode symbionts Photorhabdus and Xenorhabdus.</title>
        <authorList>
            <person name="Tobias N.J."/>
            <person name="Wolff H."/>
            <person name="Djahanschiri B."/>
            <person name="Grundmann F."/>
            <person name="Kronenwerth M."/>
            <person name="Shi Y.M."/>
            <person name="Simonyi S."/>
            <person name="Grun P."/>
            <person name="Shapiro-Ilan D."/>
            <person name="Pidot S.J."/>
            <person name="Stinear T.P."/>
            <person name="Ebersberger I."/>
            <person name="Bode H.B."/>
        </authorList>
    </citation>
    <scope>NUCLEOTIDE SEQUENCE [LARGE SCALE GENOMIC DNA]</scope>
    <source>
        <strain evidence="6 7">DSM 17904</strain>
    </source>
</reference>
<evidence type="ECO:0000259" key="5">
    <source>
        <dbReference type="Pfam" id="PF00149"/>
    </source>
</evidence>
<keyword evidence="3" id="KW-0408">Iron</keyword>
<dbReference type="InterPro" id="IPR004843">
    <property type="entry name" value="Calcineurin-like_PHP"/>
</dbReference>
<proteinExistence type="inferred from homology"/>
<organism evidence="6 7">
    <name type="scientific">Xenorhabdus stockiae</name>
    <dbReference type="NCBI Taxonomy" id="351614"/>
    <lineage>
        <taxon>Bacteria</taxon>
        <taxon>Pseudomonadati</taxon>
        <taxon>Pseudomonadota</taxon>
        <taxon>Gammaproteobacteria</taxon>
        <taxon>Enterobacterales</taxon>
        <taxon>Morganellaceae</taxon>
        <taxon>Xenorhabdus</taxon>
    </lineage>
</organism>
<dbReference type="SUPFAM" id="SSF56300">
    <property type="entry name" value="Metallo-dependent phosphatases"/>
    <property type="match status" value="1"/>
</dbReference>
<comment type="similarity">
    <text evidence="4">Belongs to the cyclic nucleotide phosphodiesterase class-III family.</text>
</comment>
<dbReference type="InterPro" id="IPR029052">
    <property type="entry name" value="Metallo-depent_PP-like"/>
</dbReference>
<keyword evidence="1" id="KW-0479">Metal-binding</keyword>
<accession>A0A2D0KQQ1</accession>
<evidence type="ECO:0000313" key="7">
    <source>
        <dbReference type="Proteomes" id="UP000222366"/>
    </source>
</evidence>
<sequence>MKAIQITDIHLTQSREHQLFNVNLYDNFDTICEEICRIKRVTEIDLIIVSGDITNDGDIDAYRYFFKRMDSCQTPYITIAGNHDLKNNIDTVITEIKPKYNITSGEYNDKNWFITYVDTVVKGEDYGFITQNNLAELEKRIILNKKFNTAVFMHHHTIPVGTPIVDSCMLENAADLLTLCKKHKVKFIGCGHAHTSRIWHQNDITISVAPAVSFQWLSGTDTVKTTKSFGFNIIDFSENISLTSCSY</sequence>
<dbReference type="PANTHER" id="PTHR42988:SF2">
    <property type="entry name" value="CYCLIC NUCLEOTIDE PHOSPHODIESTERASE CBUA0032-RELATED"/>
    <property type="match status" value="1"/>
</dbReference>
<dbReference type="PANTHER" id="PTHR42988">
    <property type="entry name" value="PHOSPHOHYDROLASE"/>
    <property type="match status" value="1"/>
</dbReference>
<evidence type="ECO:0000256" key="4">
    <source>
        <dbReference type="ARBA" id="ARBA00025742"/>
    </source>
</evidence>
<comment type="caution">
    <text evidence="6">The sequence shown here is derived from an EMBL/GenBank/DDBJ whole genome shotgun (WGS) entry which is preliminary data.</text>
</comment>
<evidence type="ECO:0000256" key="2">
    <source>
        <dbReference type="ARBA" id="ARBA00022801"/>
    </source>
</evidence>
<evidence type="ECO:0000256" key="1">
    <source>
        <dbReference type="ARBA" id="ARBA00022723"/>
    </source>
</evidence>
<dbReference type="Pfam" id="PF00149">
    <property type="entry name" value="Metallophos"/>
    <property type="match status" value="1"/>
</dbReference>
<keyword evidence="2" id="KW-0378">Hydrolase</keyword>
<dbReference type="EMBL" id="NJAJ01000013">
    <property type="protein sequence ID" value="PHM65749.1"/>
    <property type="molecule type" value="Genomic_DNA"/>
</dbReference>
<dbReference type="AlphaFoldDB" id="A0A2D0KQQ1"/>
<feature type="domain" description="Calcineurin-like phosphoesterase" evidence="5">
    <location>
        <begin position="1"/>
        <end position="195"/>
    </location>
</feature>
<dbReference type="Proteomes" id="UP000222366">
    <property type="component" value="Unassembled WGS sequence"/>
</dbReference>
<protein>
    <submittedName>
        <fullName evidence="6">Putative cAMP phosphodiesterase</fullName>
    </submittedName>
</protein>
<dbReference type="GO" id="GO:0016787">
    <property type="term" value="F:hydrolase activity"/>
    <property type="evidence" value="ECO:0007669"/>
    <property type="project" value="UniProtKB-KW"/>
</dbReference>
<keyword evidence="7" id="KW-1185">Reference proteome</keyword>
<name>A0A2D0KQQ1_9GAMM</name>
<dbReference type="Gene3D" id="3.60.21.10">
    <property type="match status" value="1"/>
</dbReference>